<dbReference type="SUPFAM" id="SSF54001">
    <property type="entry name" value="Cysteine proteinases"/>
    <property type="match status" value="1"/>
</dbReference>
<evidence type="ECO:0000256" key="4">
    <source>
        <dbReference type="SAM" id="MobiDB-lite"/>
    </source>
</evidence>
<feature type="compositionally biased region" description="Polar residues" evidence="4">
    <location>
        <begin position="741"/>
        <end position="753"/>
    </location>
</feature>
<dbReference type="PANTHER" id="PTHR34835">
    <property type="entry name" value="OS07G0283600 PROTEIN-RELATED"/>
    <property type="match status" value="1"/>
</dbReference>
<feature type="region of interest" description="Disordered" evidence="4">
    <location>
        <begin position="610"/>
        <end position="668"/>
    </location>
</feature>
<evidence type="ECO:0000259" key="5">
    <source>
        <dbReference type="Pfam" id="PF02902"/>
    </source>
</evidence>
<sequence>MAQKRRRDIEECSDSDDDVFVQSIDGSISASEDDNIFCSQDGLATGGIGAEDSSSNGDSEFNFNLYHDALKDYKKVKEYKNKLKRRFMQQSAKAKTMMKSKDAFTRFSVKAFSDVLDALTPHHRNVIEEYGFGSLLLFEKCFVPNRFAKWVAQLVDYNSGNIIVGGKIISLTKESVHHVLGIPLGGRPFPNDTSAGKSVVLEKFNRTSIPPGKFFANKLINHEPLSDVDIFICFIVVALHSFLCPNASLGKKAKSINNSEGSLGGCIYFLAVLYLDFVDFGPRRVSNAIPRISVWKGNMIRTTLILTLNHLVNLDLDPSWILVIHVTARFNIDVIRTNAPPVDFDAAFMDDLDSVSRCNIPSELKQSICEAIERHCFSSGLIVNLDLASISHLPENIFNTFTKLLQHASSVDQRSKKLVLDVLKLITEYPQDSDHNTPTVASPNHTPANTPRSSSQLLSTDNIPTPVPCCQSGHQSSEHIDLTKASPKILQSAMKNNVPAASKSSAQVPDSPLVDSLNHAMHPSSSTTPAGKVHEDMVKYKLQRNSSVTPVQSNKRHGSGVQSDAYSKDHAMLPKHQPRLKGSKKFVTESEIASLRAPLCDISNVGVGLTQSKSKQRVSTSDSDEPRDVIPLDDDKTFVPDSLSPVTSSKPRMSSPVKLTSDSEDESSFLTQRENVPKFTPNLPKKHSVLSSTRNVSFANLPASDKSAHSKEVQVIGQRTLSQSVRDMTKASDDIYNKQFHFSSSTPRTSPQSAFPEMYASGSSSKHPPYVPRDSSTGGKVPIHGPRRPVKSTAILHGDYETATAKFNVSRSELKYYKNICSLATSQYNNDNAVCLGKVRCTFWSLGDSLKPGGSVNPFVMSAYCYSLYIKPTGHPDVSKSHYFFANIGENLLKDVDEANHEVLARAFRRSSKSRPLDRCNNLYFPTCYNNHWFVFVVNIKDNNFVFLDPLHHKDHEFIDHVTEKMASESLSASLG</sequence>
<dbReference type="PANTHER" id="PTHR34835:SF60">
    <property type="entry name" value="OS10G0490300 PROTEIN"/>
    <property type="match status" value="1"/>
</dbReference>
<feature type="domain" description="Ubiquitin-like protease family profile" evidence="5">
    <location>
        <begin position="904"/>
        <end position="971"/>
    </location>
</feature>
<proteinExistence type="inferred from homology"/>
<dbReference type="Pfam" id="PF02902">
    <property type="entry name" value="Peptidase_C48"/>
    <property type="match status" value="1"/>
</dbReference>
<evidence type="ECO:0000256" key="3">
    <source>
        <dbReference type="ARBA" id="ARBA00022801"/>
    </source>
</evidence>
<feature type="region of interest" description="Disordered" evidence="4">
    <location>
        <begin position="431"/>
        <end position="480"/>
    </location>
</feature>
<evidence type="ECO:0000256" key="1">
    <source>
        <dbReference type="ARBA" id="ARBA00005234"/>
    </source>
</evidence>
<evidence type="ECO:0000313" key="7">
    <source>
        <dbReference type="Proteomes" id="UP001497457"/>
    </source>
</evidence>
<feature type="region of interest" description="Disordered" evidence="4">
    <location>
        <begin position="547"/>
        <end position="566"/>
    </location>
</feature>
<comment type="similarity">
    <text evidence="1">Belongs to the peptidase C48 family.</text>
</comment>
<reference evidence="6 7" key="2">
    <citation type="submission" date="2024-10" db="EMBL/GenBank/DDBJ databases">
        <authorList>
            <person name="Ryan C."/>
        </authorList>
    </citation>
    <scope>NUCLEOTIDE SEQUENCE [LARGE SCALE GENOMIC DNA]</scope>
</reference>
<dbReference type="InterPro" id="IPR003653">
    <property type="entry name" value="Peptidase_C48_C"/>
</dbReference>
<gene>
    <name evidence="6" type="ORF">URODEC1_LOCUS39680</name>
</gene>
<feature type="compositionally biased region" description="Polar residues" evidence="4">
    <location>
        <begin position="436"/>
        <end position="463"/>
    </location>
</feature>
<reference evidence="7" key="1">
    <citation type="submission" date="2024-06" db="EMBL/GenBank/DDBJ databases">
        <authorList>
            <person name="Ryan C."/>
        </authorList>
    </citation>
    <scope>NUCLEOTIDE SEQUENCE [LARGE SCALE GENOMIC DNA]</scope>
</reference>
<keyword evidence="7" id="KW-1185">Reference proteome</keyword>
<dbReference type="Gene3D" id="3.40.395.10">
    <property type="entry name" value="Adenoviral Proteinase, Chain A"/>
    <property type="match status" value="1"/>
</dbReference>
<dbReference type="GO" id="GO:0008233">
    <property type="term" value="F:peptidase activity"/>
    <property type="evidence" value="ECO:0007669"/>
    <property type="project" value="UniProtKB-KW"/>
</dbReference>
<dbReference type="AlphaFoldDB" id="A0ABC8Z1A9"/>
<evidence type="ECO:0000313" key="6">
    <source>
        <dbReference type="EMBL" id="CAL4952697.1"/>
    </source>
</evidence>
<feature type="compositionally biased region" description="Basic and acidic residues" evidence="4">
    <location>
        <begin position="624"/>
        <end position="638"/>
    </location>
</feature>
<keyword evidence="3" id="KW-0378">Hydrolase</keyword>
<dbReference type="GO" id="GO:0006508">
    <property type="term" value="P:proteolysis"/>
    <property type="evidence" value="ECO:0007669"/>
    <property type="project" value="UniProtKB-KW"/>
</dbReference>
<feature type="compositionally biased region" description="Polar residues" evidence="4">
    <location>
        <begin position="610"/>
        <end position="621"/>
    </location>
</feature>
<dbReference type="EMBL" id="OZ075128">
    <property type="protein sequence ID" value="CAL4952697.1"/>
    <property type="molecule type" value="Genomic_DNA"/>
</dbReference>
<dbReference type="Proteomes" id="UP001497457">
    <property type="component" value="Chromosome 18b"/>
</dbReference>
<protein>
    <recommendedName>
        <fullName evidence="5">Ubiquitin-like protease family profile domain-containing protein</fullName>
    </recommendedName>
</protein>
<keyword evidence="2" id="KW-0645">Protease</keyword>
<evidence type="ECO:0000256" key="2">
    <source>
        <dbReference type="ARBA" id="ARBA00022670"/>
    </source>
</evidence>
<feature type="compositionally biased region" description="Polar residues" evidence="4">
    <location>
        <begin position="644"/>
        <end position="660"/>
    </location>
</feature>
<accession>A0ABC8Z1A9</accession>
<feature type="region of interest" description="Disordered" evidence="4">
    <location>
        <begin position="741"/>
        <end position="788"/>
    </location>
</feature>
<dbReference type="InterPro" id="IPR038765">
    <property type="entry name" value="Papain-like_cys_pep_sf"/>
</dbReference>
<organism evidence="6 7">
    <name type="scientific">Urochloa decumbens</name>
    <dbReference type="NCBI Taxonomy" id="240449"/>
    <lineage>
        <taxon>Eukaryota</taxon>
        <taxon>Viridiplantae</taxon>
        <taxon>Streptophyta</taxon>
        <taxon>Embryophyta</taxon>
        <taxon>Tracheophyta</taxon>
        <taxon>Spermatophyta</taxon>
        <taxon>Magnoliopsida</taxon>
        <taxon>Liliopsida</taxon>
        <taxon>Poales</taxon>
        <taxon>Poaceae</taxon>
        <taxon>PACMAD clade</taxon>
        <taxon>Panicoideae</taxon>
        <taxon>Panicodae</taxon>
        <taxon>Paniceae</taxon>
        <taxon>Melinidinae</taxon>
        <taxon>Urochloa</taxon>
    </lineage>
</organism>
<name>A0ABC8Z1A9_9POAL</name>